<dbReference type="EMBL" id="OV696690">
    <property type="protein sequence ID" value="CAH1265920.1"/>
    <property type="molecule type" value="Genomic_DNA"/>
</dbReference>
<name>A0A8K0ETX6_BRALA</name>
<evidence type="ECO:0000313" key="2">
    <source>
        <dbReference type="Proteomes" id="UP000838412"/>
    </source>
</evidence>
<organism evidence="1 2">
    <name type="scientific">Branchiostoma lanceolatum</name>
    <name type="common">Common lancelet</name>
    <name type="synonym">Amphioxus lanceolatum</name>
    <dbReference type="NCBI Taxonomy" id="7740"/>
    <lineage>
        <taxon>Eukaryota</taxon>
        <taxon>Metazoa</taxon>
        <taxon>Chordata</taxon>
        <taxon>Cephalochordata</taxon>
        <taxon>Leptocardii</taxon>
        <taxon>Amphioxiformes</taxon>
        <taxon>Branchiostomatidae</taxon>
        <taxon>Branchiostoma</taxon>
    </lineage>
</organism>
<proteinExistence type="predicted"/>
<dbReference type="OrthoDB" id="5947432at2759"/>
<reference evidence="1" key="1">
    <citation type="submission" date="2022-01" db="EMBL/GenBank/DDBJ databases">
        <authorList>
            <person name="Braso-Vives M."/>
        </authorList>
    </citation>
    <scope>NUCLEOTIDE SEQUENCE</scope>
</reference>
<accession>A0A8K0ETX6</accession>
<keyword evidence="2" id="KW-1185">Reference proteome</keyword>
<gene>
    <name evidence="1" type="primary">Hypp3263</name>
    <name evidence="1" type="ORF">BLAG_LOCUS19711</name>
</gene>
<sequence>MRNAAKYNLVFNELFMLRHYGLYDIYEKYVEELQHRADFKTPDMQVLIKLSDAYCMWVKGEPMQKAAQITENVDTLIPQTDSRIGLEALRLHVSLLKCLQEGKLVEGMERGYGALQAVHHLPPGYLKGFIFSFAAYLFSLLIANETEPKARDILRQKGIEYCKLGIDSTALETSTQHLSVTCDNLKSTCFLYLAMLHLDATFTVQTASRGRRVFVENLTAAGEALVAAAQSNPAPFTRARILLLTSDFNFRQWQEFSDRKYHKEALQNAREAKKFAKRFRFLSEIQHAKERIAFLEEQFPLCGG</sequence>
<dbReference type="Proteomes" id="UP000838412">
    <property type="component" value="Chromosome 5"/>
</dbReference>
<protein>
    <submittedName>
        <fullName evidence="1">Hypp3263 protein</fullName>
    </submittedName>
</protein>
<dbReference type="AlphaFoldDB" id="A0A8K0ETX6"/>
<evidence type="ECO:0000313" key="1">
    <source>
        <dbReference type="EMBL" id="CAH1265920.1"/>
    </source>
</evidence>